<reference evidence="2 3" key="1">
    <citation type="submission" date="2016-10" db="EMBL/GenBank/DDBJ databases">
        <authorList>
            <person name="de Groot N.N."/>
        </authorList>
    </citation>
    <scope>NUCLEOTIDE SEQUENCE [LARGE SCALE GENOMIC DNA]</scope>
    <source>
        <strain evidence="2 3">IBRC-M 10445</strain>
    </source>
</reference>
<dbReference type="RefSeq" id="WP_091705120.1">
    <property type="nucleotide sequence ID" value="NZ_BMYN01000009.1"/>
</dbReference>
<dbReference type="Proteomes" id="UP000199445">
    <property type="component" value="Unassembled WGS sequence"/>
</dbReference>
<dbReference type="EMBL" id="FOSC01000008">
    <property type="protein sequence ID" value="SFJ96976.1"/>
    <property type="molecule type" value="Genomic_DNA"/>
</dbReference>
<proteinExistence type="predicted"/>
<accession>A0A1I3VRU4</accession>
<sequence length="72" mass="7827">MEQKQCPFCAEEIKPEAIKCKHCGSNLRINEVTDPNTRAVTQFVPVSKGTLWLPVPSLVLSILAGFGLLAGM</sequence>
<name>A0A1I3VRU4_9GAMM</name>
<protein>
    <recommendedName>
        <fullName evidence="4">Zinc ribbon domain-containing protein</fullName>
    </recommendedName>
</protein>
<keyword evidence="1" id="KW-0472">Membrane</keyword>
<feature type="transmembrane region" description="Helical" evidence="1">
    <location>
        <begin position="51"/>
        <end position="71"/>
    </location>
</feature>
<organism evidence="2 3">
    <name type="scientific">Marinobacter persicus</name>
    <dbReference type="NCBI Taxonomy" id="930118"/>
    <lineage>
        <taxon>Bacteria</taxon>
        <taxon>Pseudomonadati</taxon>
        <taxon>Pseudomonadota</taxon>
        <taxon>Gammaproteobacteria</taxon>
        <taxon>Pseudomonadales</taxon>
        <taxon>Marinobacteraceae</taxon>
        <taxon>Marinobacter</taxon>
    </lineage>
</organism>
<evidence type="ECO:0008006" key="4">
    <source>
        <dbReference type="Google" id="ProtNLM"/>
    </source>
</evidence>
<evidence type="ECO:0000313" key="2">
    <source>
        <dbReference type="EMBL" id="SFJ96976.1"/>
    </source>
</evidence>
<evidence type="ECO:0000256" key="1">
    <source>
        <dbReference type="SAM" id="Phobius"/>
    </source>
</evidence>
<keyword evidence="3" id="KW-1185">Reference proteome</keyword>
<keyword evidence="1" id="KW-1133">Transmembrane helix</keyword>
<evidence type="ECO:0000313" key="3">
    <source>
        <dbReference type="Proteomes" id="UP000199445"/>
    </source>
</evidence>
<keyword evidence="1" id="KW-0812">Transmembrane</keyword>
<gene>
    <name evidence="2" type="ORF">SAMN05216429_10895</name>
</gene>
<dbReference type="AlphaFoldDB" id="A0A1I3VRU4"/>